<gene>
    <name evidence="2" type="ORF">SK128_016901</name>
</gene>
<dbReference type="InterPro" id="IPR010562">
    <property type="entry name" value="Haemolymph_juvenile_hormone-bd"/>
</dbReference>
<sequence length="274" mass="30575">MGLAKTLLVFLIFTAFPVTFANSDGQTQNDELNVANVQAYFNDERIKNAFEAEFEPYAGIYIPALPVYNVDFGDLASISLSLAKLNLVGLDNFNISALNASSNLPPANIEIELIFPRIALEVGFYSSGGHILNLPFNGKGSLLLALHKLAIKLSFRINVITCVMRDSTAYKLDLPRFEVEFSNMNPGTDLGQLLNIVLSSFGTDIFDYLEVLLNGEFHETIDQIVVDIINSNNPVCPLKRDNPLDDERINEYLNDIFQHYLQAFRVPGRVRHAN</sequence>
<comment type="caution">
    <text evidence="2">The sequence shown here is derived from an EMBL/GenBank/DDBJ whole genome shotgun (WGS) entry which is preliminary data.</text>
</comment>
<dbReference type="EMBL" id="JAXCGZ010004449">
    <property type="protein sequence ID" value="KAK7081763.1"/>
    <property type="molecule type" value="Genomic_DNA"/>
</dbReference>
<proteinExistence type="predicted"/>
<feature type="signal peptide" evidence="1">
    <location>
        <begin position="1"/>
        <end position="21"/>
    </location>
</feature>
<dbReference type="PANTHER" id="PTHR11008:SF29">
    <property type="entry name" value="IP17226P"/>
    <property type="match status" value="1"/>
</dbReference>
<evidence type="ECO:0000313" key="2">
    <source>
        <dbReference type="EMBL" id="KAK7081763.1"/>
    </source>
</evidence>
<dbReference type="AlphaFoldDB" id="A0AAN8XKG1"/>
<reference evidence="2 3" key="1">
    <citation type="submission" date="2023-11" db="EMBL/GenBank/DDBJ databases">
        <title>Halocaridina rubra genome assembly.</title>
        <authorList>
            <person name="Smith C."/>
        </authorList>
    </citation>
    <scope>NUCLEOTIDE SEQUENCE [LARGE SCALE GENOMIC DNA]</scope>
    <source>
        <strain evidence="2">EP-1</strain>
        <tissue evidence="2">Whole</tissue>
    </source>
</reference>
<evidence type="ECO:0000256" key="1">
    <source>
        <dbReference type="SAM" id="SignalP"/>
    </source>
</evidence>
<keyword evidence="3" id="KW-1185">Reference proteome</keyword>
<dbReference type="Gene3D" id="3.15.10.30">
    <property type="entry name" value="Haemolymph juvenile hormone binding protein"/>
    <property type="match status" value="1"/>
</dbReference>
<protein>
    <submittedName>
        <fullName evidence="2">Uncharacterized protein</fullName>
    </submittedName>
</protein>
<organism evidence="2 3">
    <name type="scientific">Halocaridina rubra</name>
    <name type="common">Hawaiian red shrimp</name>
    <dbReference type="NCBI Taxonomy" id="373956"/>
    <lineage>
        <taxon>Eukaryota</taxon>
        <taxon>Metazoa</taxon>
        <taxon>Ecdysozoa</taxon>
        <taxon>Arthropoda</taxon>
        <taxon>Crustacea</taxon>
        <taxon>Multicrustacea</taxon>
        <taxon>Malacostraca</taxon>
        <taxon>Eumalacostraca</taxon>
        <taxon>Eucarida</taxon>
        <taxon>Decapoda</taxon>
        <taxon>Pleocyemata</taxon>
        <taxon>Caridea</taxon>
        <taxon>Atyoidea</taxon>
        <taxon>Atyidae</taxon>
        <taxon>Halocaridina</taxon>
    </lineage>
</organism>
<evidence type="ECO:0000313" key="3">
    <source>
        <dbReference type="Proteomes" id="UP001381693"/>
    </source>
</evidence>
<dbReference type="Proteomes" id="UP001381693">
    <property type="component" value="Unassembled WGS sequence"/>
</dbReference>
<feature type="chain" id="PRO_5042905704" evidence="1">
    <location>
        <begin position="22"/>
        <end position="274"/>
    </location>
</feature>
<keyword evidence="1" id="KW-0732">Signal</keyword>
<dbReference type="InterPro" id="IPR038606">
    <property type="entry name" value="To_sf"/>
</dbReference>
<dbReference type="GO" id="GO:0005615">
    <property type="term" value="C:extracellular space"/>
    <property type="evidence" value="ECO:0007669"/>
    <property type="project" value="TreeGrafter"/>
</dbReference>
<dbReference type="Pfam" id="PF06585">
    <property type="entry name" value="JHBP"/>
    <property type="match status" value="1"/>
</dbReference>
<name>A0AAN8XKG1_HALRR</name>
<accession>A0AAN8XKG1</accession>
<dbReference type="PANTHER" id="PTHR11008">
    <property type="entry name" value="PROTEIN TAKEOUT-LIKE PROTEIN"/>
    <property type="match status" value="1"/>
</dbReference>